<dbReference type="PANTHER" id="PTHR14187:SF5">
    <property type="entry name" value="HEAT SHOCK 70 KDA PROTEIN 12A"/>
    <property type="match status" value="1"/>
</dbReference>
<organism evidence="2 3">
    <name type="scientific">Mytilus galloprovincialis</name>
    <name type="common">Mediterranean mussel</name>
    <dbReference type="NCBI Taxonomy" id="29158"/>
    <lineage>
        <taxon>Eukaryota</taxon>
        <taxon>Metazoa</taxon>
        <taxon>Spiralia</taxon>
        <taxon>Lophotrochozoa</taxon>
        <taxon>Mollusca</taxon>
        <taxon>Bivalvia</taxon>
        <taxon>Autobranchia</taxon>
        <taxon>Pteriomorphia</taxon>
        <taxon>Mytilida</taxon>
        <taxon>Mytiloidea</taxon>
        <taxon>Mytilidae</taxon>
        <taxon>Mytilinae</taxon>
        <taxon>Mytilus</taxon>
    </lineage>
</organism>
<dbReference type="Pfam" id="PF16026">
    <property type="entry name" value="MIEAP"/>
    <property type="match status" value="1"/>
</dbReference>
<gene>
    <name evidence="2" type="ORF">MGAL_10B051182</name>
</gene>
<dbReference type="EMBL" id="UYJE01003796">
    <property type="protein sequence ID" value="VDI22499.1"/>
    <property type="molecule type" value="Genomic_DNA"/>
</dbReference>
<dbReference type="Proteomes" id="UP000596742">
    <property type="component" value="Unassembled WGS sequence"/>
</dbReference>
<proteinExistence type="predicted"/>
<dbReference type="OrthoDB" id="6110677at2759"/>
<name>A0A8B6DMH2_MYTGA</name>
<dbReference type="InterPro" id="IPR031981">
    <property type="entry name" value="MIEAP_C"/>
</dbReference>
<keyword evidence="3" id="KW-1185">Reference proteome</keyword>
<sequence>MYKSHLIVVAVNIGETYSGYTFSTKYDFQQYPRNVKCYGKWKSQYLERLNTQTPTSILLNAEKGFESFGFEAEDQYLSLSAENMNKSDVYFFQHFLSQDNWYREKSGQMFVKPSNRNGCVPLKTLLKHSVSYLKTHFLCAAKICEVFKQNEILWVVVYPDKIKFDVRFILLETFLNTGISRENIILLGESRAIKTFTRHIEETKGVSKDRTIILNCTLTQLYPNTSFQMYSNVPTNVIGLSSVINDVDSILKKRLGCSLFSDMTDNHSRCDLMTELEMSLKGENSNQFYRFRLPIYCIEIINEHITNSWKKGFELFQDKLKIDKTTIHEVFQNVLKPLVDHWEKEINILNRETIQRVILVGDFSGFGMTKTVIQESFPQYEFIVPSNSEMVATIGGTIAGHEIRSGKYDSCILYVPKMPVDGTSHIESKLLSKPAGLNNSFSEKPSFKPNIDTASVKENISNLSFLPDPIRPSKIATKLQDLYEIEYPESLVFYLEKGCDDVTSSGLLLKILQEIYDACRNRAQIQMSTTTQAFHPTVRIGDSKTSLPSDVVMPLLEYRRKNALQYLPRLIKSFVETFPSKINMSNEQLSACTSFIEKGMECCWLMSVTEPPMFLKFKWNKGNKIDLDELEVERGKGKYVESILWPALYLYENGPLMNKGVVNAK</sequence>
<evidence type="ECO:0000313" key="3">
    <source>
        <dbReference type="Proteomes" id="UP000596742"/>
    </source>
</evidence>
<dbReference type="AlphaFoldDB" id="A0A8B6DMH2"/>
<evidence type="ECO:0000259" key="1">
    <source>
        <dbReference type="Pfam" id="PF16026"/>
    </source>
</evidence>
<accession>A0A8B6DMH2</accession>
<dbReference type="PANTHER" id="PTHR14187">
    <property type="entry name" value="ALPHA KINASE/ELONGATION FACTOR 2 KINASE"/>
    <property type="match status" value="1"/>
</dbReference>
<reference evidence="2" key="1">
    <citation type="submission" date="2018-11" db="EMBL/GenBank/DDBJ databases">
        <authorList>
            <person name="Alioto T."/>
            <person name="Alioto T."/>
        </authorList>
    </citation>
    <scope>NUCLEOTIDE SEQUENCE</scope>
</reference>
<evidence type="ECO:0000313" key="2">
    <source>
        <dbReference type="EMBL" id="VDI22499.1"/>
    </source>
</evidence>
<feature type="domain" description="Mitochondria-eating protein C-terminal" evidence="1">
    <location>
        <begin position="471"/>
        <end position="662"/>
    </location>
</feature>
<protein>
    <recommendedName>
        <fullName evidence="1">Mitochondria-eating protein C-terminal domain-containing protein</fullName>
    </recommendedName>
</protein>
<comment type="caution">
    <text evidence="2">The sequence shown here is derived from an EMBL/GenBank/DDBJ whole genome shotgun (WGS) entry which is preliminary data.</text>
</comment>